<keyword evidence="11" id="KW-0333">Golgi apparatus</keyword>
<evidence type="ECO:0000313" key="23">
    <source>
        <dbReference type="EMBL" id="KRX20364.1"/>
    </source>
</evidence>
<dbReference type="FunFam" id="1.50.10.10:FF:000017">
    <property type="entry name" value="alpha-1,2-Mannosidase"/>
    <property type="match status" value="1"/>
</dbReference>
<evidence type="ECO:0000256" key="6">
    <source>
        <dbReference type="ARBA" id="ARBA00022723"/>
    </source>
</evidence>
<evidence type="ECO:0000256" key="1">
    <source>
        <dbReference type="ARBA" id="ARBA00001913"/>
    </source>
</evidence>
<evidence type="ECO:0000256" key="16">
    <source>
        <dbReference type="ARBA" id="ARBA00047669"/>
    </source>
</evidence>
<dbReference type="STRING" id="6336.A0A0V0S0W1"/>
<feature type="transmembrane region" description="Helical" evidence="22">
    <location>
        <begin position="20"/>
        <end position="40"/>
    </location>
</feature>
<sequence>MRFCDRFIGRRRLLHARNVWKPILLVICAVTIITCMFIVVNPYDTNLPFELNFQQAFWENFTEYEVRKNAPRLRFKPLRSVDVCMVVQGGDRPGQTTLSYNKSVLLEEHNCYEFRRQKIVQMMIHAWDGYANYSWGANELKPLTNKSHLDSVFGRSPLGKCLGFFIQSSFTFGKIDVSLFIGLTIVDALDTLYIMGLMDRFEVGKQWVKDSLDFSKAHGTLSVFETTIRYIGGLLSVYALTNDTMFVTKAAEVADFLLPAFNTPTGIPLALVDISRGTSQNWPWAPNGASILSEFGTLQLEFEYLSIVTGKPIYLEKVSRIRDYLQRIVKPAKLYYNYLNPKSGGWGSRFVSVGALGDSFYEYLLKAWLISDKADLVAKQMYDEAMAVRVDAIIERMMFVSKGGLTYFGELKSSYINHKMDHLACFIGGLFALHSVNEEEAYNKYMPLAKQITTTCHESYVRSRTHLGPEGFSFKNPDKEAMALVGAESVYILRPEVVESYFYLWRTTKEPIYREWAWDFAVAIEKYCKTASGYSGIKNVYDENPEKDDVQQSFFLAETLKYLYLIFSPDDVIPLDRWVFTSEAHPFPIRFNGTSNFASFNSQTQF</sequence>
<dbReference type="Proteomes" id="UP000054630">
    <property type="component" value="Unassembled WGS sequence"/>
</dbReference>
<comment type="pathway">
    <text evidence="3">Protein modification; protein glycosylation.</text>
</comment>
<keyword evidence="14" id="KW-0325">Glycoprotein</keyword>
<evidence type="ECO:0000256" key="2">
    <source>
        <dbReference type="ARBA" id="ARBA00004323"/>
    </source>
</evidence>
<evidence type="ECO:0000256" key="13">
    <source>
        <dbReference type="ARBA" id="ARBA00023157"/>
    </source>
</evidence>
<feature type="active site" evidence="18">
    <location>
        <position position="358"/>
    </location>
</feature>
<keyword evidence="9" id="KW-0735">Signal-anchor</keyword>
<keyword evidence="6 19" id="KW-0479">Metal-binding</keyword>
<dbReference type="GO" id="GO:0005975">
    <property type="term" value="P:carbohydrate metabolic process"/>
    <property type="evidence" value="ECO:0007669"/>
    <property type="project" value="InterPro"/>
</dbReference>
<keyword evidence="8 19" id="KW-0106">Calcium</keyword>
<dbReference type="OrthoDB" id="8118055at2759"/>
<accession>A0A0V0S0W1</accession>
<dbReference type="InterPro" id="IPR036026">
    <property type="entry name" value="Seven-hairpin_glycosidases"/>
</dbReference>
<dbReference type="InterPro" id="IPR050749">
    <property type="entry name" value="Glycosyl_Hydrolase_47"/>
</dbReference>
<feature type="active site" description="Proton donor" evidence="18">
    <location>
        <position position="470"/>
    </location>
</feature>
<feature type="active site" description="Proton donor" evidence="18">
    <location>
        <position position="225"/>
    </location>
</feature>
<evidence type="ECO:0000256" key="18">
    <source>
        <dbReference type="PIRSR" id="PIRSR601382-1"/>
    </source>
</evidence>
<evidence type="ECO:0000256" key="21">
    <source>
        <dbReference type="RuleBase" id="RU361193"/>
    </source>
</evidence>
<organism evidence="23 24">
    <name type="scientific">Trichinella nelsoni</name>
    <dbReference type="NCBI Taxonomy" id="6336"/>
    <lineage>
        <taxon>Eukaryota</taxon>
        <taxon>Metazoa</taxon>
        <taxon>Ecdysozoa</taxon>
        <taxon>Nematoda</taxon>
        <taxon>Enoplea</taxon>
        <taxon>Dorylaimia</taxon>
        <taxon>Trichinellida</taxon>
        <taxon>Trichinellidae</taxon>
        <taxon>Trichinella</taxon>
    </lineage>
</organism>
<evidence type="ECO:0000256" key="20">
    <source>
        <dbReference type="PIRSR" id="PIRSR601382-3"/>
    </source>
</evidence>
<evidence type="ECO:0000256" key="19">
    <source>
        <dbReference type="PIRSR" id="PIRSR601382-2"/>
    </source>
</evidence>
<evidence type="ECO:0000256" key="8">
    <source>
        <dbReference type="ARBA" id="ARBA00022837"/>
    </source>
</evidence>
<evidence type="ECO:0000256" key="17">
    <source>
        <dbReference type="ARBA" id="ARBA00048605"/>
    </source>
</evidence>
<keyword evidence="7 21" id="KW-0378">Hydrolase</keyword>
<comment type="subcellular location">
    <subcellularLocation>
        <location evidence="2">Golgi apparatus membrane</location>
        <topology evidence="2">Single-pass type II membrane protein</topology>
    </subcellularLocation>
</comment>
<evidence type="ECO:0000256" key="7">
    <source>
        <dbReference type="ARBA" id="ARBA00022801"/>
    </source>
</evidence>
<dbReference type="GO" id="GO:0005783">
    <property type="term" value="C:endoplasmic reticulum"/>
    <property type="evidence" value="ECO:0007669"/>
    <property type="project" value="TreeGrafter"/>
</dbReference>
<keyword evidence="5 22" id="KW-0812">Transmembrane</keyword>
<dbReference type="Pfam" id="PF01532">
    <property type="entry name" value="Glyco_hydro_47"/>
    <property type="match status" value="1"/>
</dbReference>
<dbReference type="EC" id="3.2.1.-" evidence="21"/>
<name>A0A0V0S0W1_9BILA</name>
<gene>
    <name evidence="23" type="ORF">T07_2029</name>
</gene>
<comment type="catalytic activity">
    <reaction evidence="17">
        <text>N(4)-(alpha-D-Man-(1-&gt;2)-alpha-D-Man-(1-&gt;2)-alpha-D-Man-(1-&gt;3)-[alpha-D-Man-(1-&gt;2)-alpha-D-Man-(1-&gt;3)-[alpha-D-Man-(1-&gt;2)-alpha-D-Man-(1-&gt;6)]-alpha-D-Man-(1-&gt;6)]-beta-D-Man-(1-&gt;4)-beta-D-GlcNAc-(1-&gt;4)-beta-D-GlcNAc)-L-asparaginyl-[protein] (N-glucan mannose isomer 9A1,2,3B1,2,3) + 4 H2O = N(4)-(alpha-D-Man-(1-&gt;3)-[alpha-D-Man-(1-&gt;3)-[alpha-D-Man-(1-&gt;6)]-alpha-D-Man-(1-&gt;6)]-beta-D-Man-(1-&gt;4)-beta-D-GlcNAc-(1-&gt;4)-beta-D-GlcNAc)-L-asparaginyl-[protein] (N-glucan mannose isomer 5A1,2) + 4 beta-D-mannose</text>
        <dbReference type="Rhea" id="RHEA:56008"/>
        <dbReference type="Rhea" id="RHEA-COMP:14356"/>
        <dbReference type="Rhea" id="RHEA-COMP:14367"/>
        <dbReference type="ChEBI" id="CHEBI:15377"/>
        <dbReference type="ChEBI" id="CHEBI:28563"/>
        <dbReference type="ChEBI" id="CHEBI:59087"/>
        <dbReference type="ChEBI" id="CHEBI:139493"/>
        <dbReference type="EC" id="3.2.1.113"/>
    </reaction>
</comment>
<keyword evidence="12 22" id="KW-0472">Membrane</keyword>
<dbReference type="SUPFAM" id="SSF48225">
    <property type="entry name" value="Seven-hairpin glycosidases"/>
    <property type="match status" value="1"/>
</dbReference>
<evidence type="ECO:0000256" key="3">
    <source>
        <dbReference type="ARBA" id="ARBA00004922"/>
    </source>
</evidence>
<evidence type="ECO:0000256" key="4">
    <source>
        <dbReference type="ARBA" id="ARBA00007658"/>
    </source>
</evidence>
<evidence type="ECO:0000256" key="11">
    <source>
        <dbReference type="ARBA" id="ARBA00023034"/>
    </source>
</evidence>
<evidence type="ECO:0000313" key="24">
    <source>
        <dbReference type="Proteomes" id="UP000054630"/>
    </source>
</evidence>
<keyword evidence="24" id="KW-1185">Reference proteome</keyword>
<dbReference type="EMBL" id="JYDL01000049">
    <property type="protein sequence ID" value="KRX20364.1"/>
    <property type="molecule type" value="Genomic_DNA"/>
</dbReference>
<proteinExistence type="inferred from homology"/>
<feature type="binding site" evidence="19">
    <location>
        <position position="582"/>
    </location>
    <ligand>
        <name>Ca(2+)</name>
        <dbReference type="ChEBI" id="CHEBI:29108"/>
    </ligand>
</feature>
<evidence type="ECO:0000256" key="22">
    <source>
        <dbReference type="SAM" id="Phobius"/>
    </source>
</evidence>
<dbReference type="InterPro" id="IPR012341">
    <property type="entry name" value="6hp_glycosidase-like_sf"/>
</dbReference>
<dbReference type="GO" id="GO:0000139">
    <property type="term" value="C:Golgi membrane"/>
    <property type="evidence" value="ECO:0007669"/>
    <property type="project" value="UniProtKB-SubCell"/>
</dbReference>
<dbReference type="GO" id="GO:0006491">
    <property type="term" value="P:N-glycan processing"/>
    <property type="evidence" value="ECO:0007669"/>
    <property type="project" value="UniProtKB-ARBA"/>
</dbReference>
<evidence type="ECO:0000256" key="9">
    <source>
        <dbReference type="ARBA" id="ARBA00022968"/>
    </source>
</evidence>
<evidence type="ECO:0000256" key="15">
    <source>
        <dbReference type="ARBA" id="ARBA00023295"/>
    </source>
</evidence>
<dbReference type="PRINTS" id="PR00747">
    <property type="entry name" value="GLYHDRLASE47"/>
</dbReference>
<dbReference type="GO" id="GO:0005509">
    <property type="term" value="F:calcium ion binding"/>
    <property type="evidence" value="ECO:0007669"/>
    <property type="project" value="InterPro"/>
</dbReference>
<dbReference type="AlphaFoldDB" id="A0A0V0S0W1"/>
<keyword evidence="13 20" id="KW-1015">Disulfide bond</keyword>
<comment type="caution">
    <text evidence="23">The sequence shown here is derived from an EMBL/GenBank/DDBJ whole genome shotgun (WGS) entry which is preliminary data.</text>
</comment>
<evidence type="ECO:0000256" key="10">
    <source>
        <dbReference type="ARBA" id="ARBA00022989"/>
    </source>
</evidence>
<evidence type="ECO:0000256" key="14">
    <source>
        <dbReference type="ARBA" id="ARBA00023180"/>
    </source>
</evidence>
<dbReference type="Gene3D" id="1.50.10.10">
    <property type="match status" value="1"/>
</dbReference>
<comment type="catalytic activity">
    <reaction evidence="16">
        <text>N(4)-(alpha-D-Man-(1-&gt;2)-alpha-D-Man-(1-&gt;2)-alpha-D-Man-(1-&gt;3)-[alpha-D-Man-(1-&gt;3)-[alpha-D-Man-(1-&gt;2)-alpha-D-Man-(1-&gt;6)]-alpha-D-Man-(1-&gt;6)]-beta-D-Man-(1-&gt;4)-beta-D-GlcNAc-(1-&gt;4)-beta-D-GlcNAc)-L-asparaginyl-[protein] (N-glucan mannose isomer 8A1,2,3B1,3) + 3 H2O = N(4)-(alpha-D-Man-(1-&gt;3)-[alpha-D-Man-(1-&gt;3)-[alpha-D-Man-(1-&gt;6)]-alpha-D-Man-(1-&gt;6)]-beta-D-Man-(1-&gt;4)-beta-D-GlcNAc-(1-&gt;4)-beta-D-GlcNAc)-L-asparaginyl-[protein] (N-glucan mannose isomer 5A1,2) + 3 beta-D-mannose</text>
        <dbReference type="Rhea" id="RHEA:56028"/>
        <dbReference type="Rhea" id="RHEA-COMP:14358"/>
        <dbReference type="Rhea" id="RHEA-COMP:14367"/>
        <dbReference type="ChEBI" id="CHEBI:15377"/>
        <dbReference type="ChEBI" id="CHEBI:28563"/>
        <dbReference type="ChEBI" id="CHEBI:59087"/>
        <dbReference type="ChEBI" id="CHEBI:60628"/>
        <dbReference type="EC" id="3.2.1.113"/>
    </reaction>
</comment>
<protein>
    <recommendedName>
        <fullName evidence="21">alpha-1,2-Mannosidase</fullName>
        <ecNumber evidence="21">3.2.1.-</ecNumber>
    </recommendedName>
</protein>
<comment type="similarity">
    <text evidence="4 21">Belongs to the glycosyl hydrolase 47 family.</text>
</comment>
<keyword evidence="15 21" id="KW-0326">Glycosidase</keyword>
<feature type="disulfide bond" evidence="20">
    <location>
        <begin position="425"/>
        <end position="456"/>
    </location>
</feature>
<dbReference type="PANTHER" id="PTHR11742">
    <property type="entry name" value="MANNOSYL-OLIGOSACCHARIDE ALPHA-1,2-MANNOSIDASE-RELATED"/>
    <property type="match status" value="1"/>
</dbReference>
<dbReference type="PANTHER" id="PTHR11742:SF6">
    <property type="entry name" value="MANNOSYL-OLIGOSACCHARIDE ALPHA-1,2-MANNOSIDASE IA-RELATED"/>
    <property type="match status" value="1"/>
</dbReference>
<evidence type="ECO:0000256" key="5">
    <source>
        <dbReference type="ARBA" id="ARBA00022692"/>
    </source>
</evidence>
<dbReference type="GO" id="GO:0004571">
    <property type="term" value="F:mannosyl-oligosaccharide 1,2-alpha-mannosidase activity"/>
    <property type="evidence" value="ECO:0007669"/>
    <property type="project" value="UniProtKB-EC"/>
</dbReference>
<dbReference type="InterPro" id="IPR001382">
    <property type="entry name" value="Glyco_hydro_47"/>
</dbReference>
<keyword evidence="10 22" id="KW-1133">Transmembrane helix</keyword>
<reference evidence="23 24" key="1">
    <citation type="submission" date="2015-01" db="EMBL/GenBank/DDBJ databases">
        <title>Evolution of Trichinella species and genotypes.</title>
        <authorList>
            <person name="Korhonen P.K."/>
            <person name="Edoardo P."/>
            <person name="Giuseppe L.R."/>
            <person name="Gasser R.B."/>
        </authorList>
    </citation>
    <scope>NUCLEOTIDE SEQUENCE [LARGE SCALE GENOMIC DNA]</scope>
    <source>
        <strain evidence="23">ISS37</strain>
    </source>
</reference>
<comment type="cofactor">
    <cofactor evidence="1 19">
        <name>Ca(2+)</name>
        <dbReference type="ChEBI" id="CHEBI:29108"/>
    </cofactor>
</comment>
<feature type="active site" evidence="18">
    <location>
        <position position="496"/>
    </location>
</feature>
<evidence type="ECO:0000256" key="12">
    <source>
        <dbReference type="ARBA" id="ARBA00023136"/>
    </source>
</evidence>